<name>A0A2V5HW86_ASPV1</name>
<dbReference type="EMBL" id="KZ825174">
    <property type="protein sequence ID" value="PYI16137.1"/>
    <property type="molecule type" value="Genomic_DNA"/>
</dbReference>
<dbReference type="AlphaFoldDB" id="A0A2V5HW86"/>
<sequence>MQPFQEKRNRLSTLKGEEYFELLDEIRQDDEWYKELRDVVAGNISHSDSRLNRICTVPAEYLSPEKHILDPAVLRSVVPVEYDGRAVDVEIAGWAVFEATGLAILTRVYNIPGIYGTNQDFLPDGRRCWTVMQYKGTKLNPERFPQLLREADWFIIPNGESTPVTDLEGDEDGKAQSDSDQINDQIPKSKETPDGTGAERSLVFRLRKKALPIRQKRSRGA</sequence>
<dbReference type="Proteomes" id="UP000249829">
    <property type="component" value="Unassembled WGS sequence"/>
</dbReference>
<gene>
    <name evidence="2" type="ORF">BO99DRAFT_415381</name>
</gene>
<feature type="region of interest" description="Disordered" evidence="1">
    <location>
        <begin position="160"/>
        <end position="201"/>
    </location>
</feature>
<dbReference type="OMA" id="NRICTVP"/>
<evidence type="ECO:0000256" key="1">
    <source>
        <dbReference type="SAM" id="MobiDB-lite"/>
    </source>
</evidence>
<accession>A0A2V5HW86</accession>
<reference evidence="2 3" key="1">
    <citation type="submission" date="2018-02" db="EMBL/GenBank/DDBJ databases">
        <title>The genomes of Aspergillus section Nigri reveals drivers in fungal speciation.</title>
        <authorList>
            <consortium name="DOE Joint Genome Institute"/>
            <person name="Vesth T.C."/>
            <person name="Nybo J."/>
            <person name="Theobald S."/>
            <person name="Brandl J."/>
            <person name="Frisvad J.C."/>
            <person name="Nielsen K.F."/>
            <person name="Lyhne E.K."/>
            <person name="Kogle M.E."/>
            <person name="Kuo A."/>
            <person name="Riley R."/>
            <person name="Clum A."/>
            <person name="Nolan M."/>
            <person name="Lipzen A."/>
            <person name="Salamov A."/>
            <person name="Henrissat B."/>
            <person name="Wiebenga A."/>
            <person name="De vries R.P."/>
            <person name="Grigoriev I.V."/>
            <person name="Mortensen U.H."/>
            <person name="Andersen M.R."/>
            <person name="Baker S.E."/>
        </authorList>
    </citation>
    <scope>NUCLEOTIDE SEQUENCE [LARGE SCALE GENOMIC DNA]</scope>
    <source>
        <strain evidence="2 3">CBS 115571</strain>
    </source>
</reference>
<keyword evidence="3" id="KW-1185">Reference proteome</keyword>
<evidence type="ECO:0000313" key="2">
    <source>
        <dbReference type="EMBL" id="PYI16137.1"/>
    </source>
</evidence>
<proteinExistence type="predicted"/>
<organism evidence="2 3">
    <name type="scientific">Aspergillus violaceofuscus (strain CBS 115571)</name>
    <dbReference type="NCBI Taxonomy" id="1450538"/>
    <lineage>
        <taxon>Eukaryota</taxon>
        <taxon>Fungi</taxon>
        <taxon>Dikarya</taxon>
        <taxon>Ascomycota</taxon>
        <taxon>Pezizomycotina</taxon>
        <taxon>Eurotiomycetes</taxon>
        <taxon>Eurotiomycetidae</taxon>
        <taxon>Eurotiales</taxon>
        <taxon>Aspergillaceae</taxon>
        <taxon>Aspergillus</taxon>
    </lineage>
</organism>
<evidence type="ECO:0000313" key="3">
    <source>
        <dbReference type="Proteomes" id="UP000249829"/>
    </source>
</evidence>
<protein>
    <submittedName>
        <fullName evidence="2">Uncharacterized protein</fullName>
    </submittedName>
</protein>